<dbReference type="GeneID" id="26904888"/>
<gene>
    <name evidence="2" type="ORF">ABB37_04597</name>
</gene>
<dbReference type="EMBL" id="LGTL01000008">
    <property type="protein sequence ID" value="KPA80317.1"/>
    <property type="molecule type" value="Genomic_DNA"/>
</dbReference>
<dbReference type="AlphaFoldDB" id="A0A0M9G1K4"/>
<comment type="caution">
    <text evidence="2">The sequence shown here is derived from an EMBL/GenBank/DDBJ whole genome shotgun (WGS) entry which is preliminary data.</text>
</comment>
<feature type="region of interest" description="Disordered" evidence="1">
    <location>
        <begin position="198"/>
        <end position="340"/>
    </location>
</feature>
<feature type="region of interest" description="Disordered" evidence="1">
    <location>
        <begin position="118"/>
        <end position="172"/>
    </location>
</feature>
<dbReference type="Proteomes" id="UP000037923">
    <property type="component" value="Unassembled WGS sequence"/>
</dbReference>
<organism evidence="2 3">
    <name type="scientific">Leptomonas pyrrhocoris</name>
    <name type="common">Firebug parasite</name>
    <dbReference type="NCBI Taxonomy" id="157538"/>
    <lineage>
        <taxon>Eukaryota</taxon>
        <taxon>Discoba</taxon>
        <taxon>Euglenozoa</taxon>
        <taxon>Kinetoplastea</taxon>
        <taxon>Metakinetoplastina</taxon>
        <taxon>Trypanosomatida</taxon>
        <taxon>Trypanosomatidae</taxon>
        <taxon>Leishmaniinae</taxon>
        <taxon>Leptomonas</taxon>
    </lineage>
</organism>
<dbReference type="RefSeq" id="XP_015658756.1">
    <property type="nucleotide sequence ID" value="XM_015802312.1"/>
</dbReference>
<dbReference type="EMBL" id="LGTL01000008">
    <property type="protein sequence ID" value="KPA80316.1"/>
    <property type="molecule type" value="Genomic_DNA"/>
</dbReference>
<name>A0A0M9G1K4_LEPPY</name>
<dbReference type="OMA" id="YAGRMPC"/>
<evidence type="ECO:0000256" key="1">
    <source>
        <dbReference type="SAM" id="MobiDB-lite"/>
    </source>
</evidence>
<proteinExistence type="predicted"/>
<feature type="compositionally biased region" description="Low complexity" evidence="1">
    <location>
        <begin position="270"/>
        <end position="286"/>
    </location>
</feature>
<keyword evidence="3" id="KW-1185">Reference proteome</keyword>
<feature type="compositionally biased region" description="Low complexity" evidence="1">
    <location>
        <begin position="413"/>
        <end position="438"/>
    </location>
</feature>
<dbReference type="RefSeq" id="XP_015658755.1">
    <property type="nucleotide sequence ID" value="XM_015802311.1"/>
</dbReference>
<dbReference type="OrthoDB" id="267944at2759"/>
<feature type="compositionally biased region" description="Low complexity" evidence="1">
    <location>
        <begin position="395"/>
        <end position="406"/>
    </location>
</feature>
<evidence type="ECO:0000313" key="2">
    <source>
        <dbReference type="EMBL" id="KPA80317.1"/>
    </source>
</evidence>
<sequence length="537" mass="55914">MISFLVSKCGAEASELPQLVTLHRLLQEDEREGAAGASTAAKPVVQDYADKSTPHVVRSSLAHADNSMLGFLLDRCATVEEQSQCPRLQQMRGWLLQEEESAKRENADAVHEPNVPAAATRTGWDGTGSAKQREGTGITPTPTHERIFHRHHENTTTDRTPPLSPAAVTAAEGAPPAPAMAVIPVPILPGVGDWKGTITVLAPPPSPQTSQPARQPSKEGEAASVSVTEPAEGARKGSDTAVTETPVPFSKNEILAAGKKTPKHDKEQRSGPADAPPSGGAASSSTSPPPHPTLSAYAGRMPRPASEALAVRNSATVRLLSGRGVRMSPSNLSSPIPPASRPMSGFARRFMADLYERVSTPKTGVTAPLSPGSATGHATGSGVRAAREHNPAHGQLQQQRQQQRQQTPSTSLAATRAEAWHAGAAAGVRGATASRTGTVVAPPSRFTPVRPAGRRASDSEPRPRRNSLHRPAGVVGCPPSVVLPGVGAAARPVRPPSSAAYGQHVGTTSGCADPVGLMVVGAHIHLPSAPLSRSRYL</sequence>
<protein>
    <submittedName>
        <fullName evidence="2">Uncharacterized protein</fullName>
    </submittedName>
</protein>
<dbReference type="VEuPathDB" id="TriTrypDB:LpyrH10_08_0460"/>
<evidence type="ECO:0000313" key="3">
    <source>
        <dbReference type="Proteomes" id="UP000037923"/>
    </source>
</evidence>
<reference evidence="2 3" key="1">
    <citation type="submission" date="2015-07" db="EMBL/GenBank/DDBJ databases">
        <title>High-quality genome of monoxenous trypanosomatid Leptomonas pyrrhocoris.</title>
        <authorList>
            <person name="Flegontov P."/>
            <person name="Butenko A."/>
            <person name="Firsov S."/>
            <person name="Vlcek C."/>
            <person name="Logacheva M.D."/>
            <person name="Field M."/>
            <person name="Filatov D."/>
            <person name="Flegontova O."/>
            <person name="Gerasimov E."/>
            <person name="Jackson A.P."/>
            <person name="Kelly S."/>
            <person name="Opperdoes F."/>
            <person name="O'Reilly A."/>
            <person name="Votypka J."/>
            <person name="Yurchenko V."/>
            <person name="Lukes J."/>
        </authorList>
    </citation>
    <scope>NUCLEOTIDE SEQUENCE [LARGE SCALE GENOMIC DNA]</scope>
    <source>
        <strain evidence="2">H10</strain>
    </source>
</reference>
<feature type="region of interest" description="Disordered" evidence="1">
    <location>
        <begin position="362"/>
        <end position="473"/>
    </location>
</feature>
<accession>A0A0M9G1K4</accession>